<proteinExistence type="predicted"/>
<feature type="compositionally biased region" description="Polar residues" evidence="1">
    <location>
        <begin position="164"/>
        <end position="174"/>
    </location>
</feature>
<dbReference type="InterPro" id="IPR037523">
    <property type="entry name" value="VOC_core"/>
</dbReference>
<reference evidence="2 3" key="1">
    <citation type="submission" date="2017-07" db="EMBL/GenBank/DDBJ databases">
        <title>Complete genome sequence of Actinoalloteichus hoggarensis DSM 45943, type strain of Actinoalloteichus hoggarensis.</title>
        <authorList>
            <person name="Ruckert C."/>
            <person name="Nouioui I."/>
            <person name="Willmese J."/>
            <person name="van Wezel G."/>
            <person name="Klenk H.-P."/>
            <person name="Kalinowski J."/>
            <person name="Zotchev S.B."/>
        </authorList>
    </citation>
    <scope>NUCLEOTIDE SEQUENCE [LARGE SCALE GENOMIC DNA]</scope>
    <source>
        <strain evidence="2 3">DSM 45943</strain>
    </source>
</reference>
<evidence type="ECO:0000256" key="1">
    <source>
        <dbReference type="SAM" id="MobiDB-lite"/>
    </source>
</evidence>
<dbReference type="OrthoDB" id="9810341at2"/>
<dbReference type="Pfam" id="PF00903">
    <property type="entry name" value="Glyoxalase"/>
    <property type="match status" value="1"/>
</dbReference>
<dbReference type="EMBL" id="CP022521">
    <property type="protein sequence ID" value="ASO17691.1"/>
    <property type="molecule type" value="Genomic_DNA"/>
</dbReference>
<dbReference type="Gene3D" id="3.10.180.10">
    <property type="entry name" value="2,3-Dihydroxybiphenyl 1,2-Dioxygenase, domain 1"/>
    <property type="match status" value="1"/>
</dbReference>
<dbReference type="CDD" id="cd08351">
    <property type="entry name" value="ChaP_like"/>
    <property type="match status" value="1"/>
</dbReference>
<dbReference type="AlphaFoldDB" id="A0A221VWR7"/>
<evidence type="ECO:0000313" key="3">
    <source>
        <dbReference type="Proteomes" id="UP000204221"/>
    </source>
</evidence>
<name>A0A221VWR7_9PSEU</name>
<evidence type="ECO:0000313" key="2">
    <source>
        <dbReference type="EMBL" id="ASO17691.1"/>
    </source>
</evidence>
<keyword evidence="3" id="KW-1185">Reference proteome</keyword>
<dbReference type="InterPro" id="IPR029068">
    <property type="entry name" value="Glyas_Bleomycin-R_OHBP_Dase"/>
</dbReference>
<dbReference type="PROSITE" id="PS51819">
    <property type="entry name" value="VOC"/>
    <property type="match status" value="1"/>
</dbReference>
<sequence length="174" mass="18393">MPVRLDHVIVPARDQAASAEFLAHILGVTVGTDPGGYFAPITLDGVTLDFYDGEYGSDGSSGRDESRPVPTLHYAFLVSDAEFDAAFARIVERGVPFHAHPHQPEATAGQISFGSQGDRGVYFVDPDGHAMELVTAASTEADASADWWTGPFQPAGASREKGPDSSTAATADER</sequence>
<dbReference type="KEGG" id="ahg:AHOG_00070"/>
<dbReference type="Proteomes" id="UP000204221">
    <property type="component" value="Chromosome"/>
</dbReference>
<gene>
    <name evidence="2" type="ORF">AHOG_00070</name>
</gene>
<dbReference type="InterPro" id="IPR004360">
    <property type="entry name" value="Glyas_Fos-R_dOase_dom"/>
</dbReference>
<dbReference type="RefSeq" id="WP_093939545.1">
    <property type="nucleotide sequence ID" value="NZ_CP022521.1"/>
</dbReference>
<accession>A0A221VWR7</accession>
<organism evidence="2 3">
    <name type="scientific">Actinoalloteichus hoggarensis</name>
    <dbReference type="NCBI Taxonomy" id="1470176"/>
    <lineage>
        <taxon>Bacteria</taxon>
        <taxon>Bacillati</taxon>
        <taxon>Actinomycetota</taxon>
        <taxon>Actinomycetes</taxon>
        <taxon>Pseudonocardiales</taxon>
        <taxon>Pseudonocardiaceae</taxon>
        <taxon>Actinoalloteichus</taxon>
    </lineage>
</organism>
<dbReference type="SUPFAM" id="SSF54593">
    <property type="entry name" value="Glyoxalase/Bleomycin resistance protein/Dihydroxybiphenyl dioxygenase"/>
    <property type="match status" value="1"/>
</dbReference>
<protein>
    <submittedName>
        <fullName evidence="2">Glyoxalase-like domain protein</fullName>
    </submittedName>
</protein>
<feature type="region of interest" description="Disordered" evidence="1">
    <location>
        <begin position="144"/>
        <end position="174"/>
    </location>
</feature>